<reference evidence="1" key="1">
    <citation type="submission" date="2022-08" db="EMBL/GenBank/DDBJ databases">
        <authorList>
            <person name="Gutierrez-Valencia J."/>
        </authorList>
    </citation>
    <scope>NUCLEOTIDE SEQUENCE</scope>
</reference>
<keyword evidence="3" id="KW-1185">Reference proteome</keyword>
<name>A0AAV0KX31_9ROSI</name>
<protein>
    <submittedName>
        <fullName evidence="1">Uncharacterized protein</fullName>
    </submittedName>
</protein>
<sequence>MVNAWAIHMDPQLWEEPF</sequence>
<accession>A0AAV0KX31</accession>
<dbReference type="EMBL" id="CAMGYJ010000010">
    <property type="protein sequence ID" value="CAI0548623.1"/>
    <property type="molecule type" value="Genomic_DNA"/>
</dbReference>
<evidence type="ECO:0000313" key="1">
    <source>
        <dbReference type="EMBL" id="CAI0426310.1"/>
    </source>
</evidence>
<organism evidence="1 3">
    <name type="scientific">Linum tenue</name>
    <dbReference type="NCBI Taxonomy" id="586396"/>
    <lineage>
        <taxon>Eukaryota</taxon>
        <taxon>Viridiplantae</taxon>
        <taxon>Streptophyta</taxon>
        <taxon>Embryophyta</taxon>
        <taxon>Tracheophyta</taxon>
        <taxon>Spermatophyta</taxon>
        <taxon>Magnoliopsida</taxon>
        <taxon>eudicotyledons</taxon>
        <taxon>Gunneridae</taxon>
        <taxon>Pentapetalae</taxon>
        <taxon>rosids</taxon>
        <taxon>fabids</taxon>
        <taxon>Malpighiales</taxon>
        <taxon>Linaceae</taxon>
        <taxon>Linum</taxon>
    </lineage>
</organism>
<evidence type="ECO:0000313" key="3">
    <source>
        <dbReference type="Proteomes" id="UP001154282"/>
    </source>
</evidence>
<dbReference type="Proteomes" id="UP001154282">
    <property type="component" value="Unassembled WGS sequence"/>
</dbReference>
<comment type="caution">
    <text evidence="1">The sequence shown here is derived from an EMBL/GenBank/DDBJ whole genome shotgun (WGS) entry which is preliminary data.</text>
</comment>
<evidence type="ECO:0000313" key="2">
    <source>
        <dbReference type="EMBL" id="CAI0548623.1"/>
    </source>
</evidence>
<dbReference type="EMBL" id="CAMGYJ010000005">
    <property type="protein sequence ID" value="CAI0426310.1"/>
    <property type="molecule type" value="Genomic_DNA"/>
</dbReference>
<dbReference type="AlphaFoldDB" id="A0AAV0KX31"/>
<gene>
    <name evidence="1" type="ORF">LITE_LOCUS20735</name>
    <name evidence="2" type="ORF">LITE_LOCUS44845</name>
</gene>
<proteinExistence type="predicted"/>